<proteinExistence type="predicted"/>
<dbReference type="GeneID" id="59341502"/>
<reference evidence="1" key="1">
    <citation type="submission" date="2020-05" db="EMBL/GenBank/DDBJ databases">
        <title>Mycena genomes resolve the evolution of fungal bioluminescence.</title>
        <authorList>
            <person name="Tsai I.J."/>
        </authorList>
    </citation>
    <scope>NUCLEOTIDE SEQUENCE</scope>
    <source>
        <strain evidence="1">171206Taipei</strain>
    </source>
</reference>
<accession>A0A8H6WEL3</accession>
<evidence type="ECO:0000313" key="1">
    <source>
        <dbReference type="EMBL" id="KAF7311973.1"/>
    </source>
</evidence>
<keyword evidence="2" id="KW-1185">Reference proteome</keyword>
<dbReference type="OrthoDB" id="2662268at2759"/>
<organism evidence="1 2">
    <name type="scientific">Mycena indigotica</name>
    <dbReference type="NCBI Taxonomy" id="2126181"/>
    <lineage>
        <taxon>Eukaryota</taxon>
        <taxon>Fungi</taxon>
        <taxon>Dikarya</taxon>
        <taxon>Basidiomycota</taxon>
        <taxon>Agaricomycotina</taxon>
        <taxon>Agaricomycetes</taxon>
        <taxon>Agaricomycetidae</taxon>
        <taxon>Agaricales</taxon>
        <taxon>Marasmiineae</taxon>
        <taxon>Mycenaceae</taxon>
        <taxon>Mycena</taxon>
    </lineage>
</organism>
<dbReference type="RefSeq" id="XP_037224081.1">
    <property type="nucleotide sequence ID" value="XM_037358986.1"/>
</dbReference>
<gene>
    <name evidence="1" type="ORF">MIND_00209000</name>
</gene>
<protein>
    <submittedName>
        <fullName evidence="1">Uncharacterized protein</fullName>
    </submittedName>
</protein>
<dbReference type="Proteomes" id="UP000636479">
    <property type="component" value="Unassembled WGS sequence"/>
</dbReference>
<dbReference type="EMBL" id="JACAZF010000002">
    <property type="protein sequence ID" value="KAF7311973.1"/>
    <property type="molecule type" value="Genomic_DNA"/>
</dbReference>
<sequence>MAANNDRTRIPVPIIPYQTNRRAMLEAATLPPITFDYADGRMGAPGLGVWIRDLRGQGDNTPISGMHDSVFPPNVDQINFRIIWPGYEAVDNSGYIQLTKANGTRLTRVELGRRVADRIVLWYFDVKNKPTRSHFPLGDSQRRVTYQDMYLVRLVNTVGNVWQADIVVDRTPPPSNLP</sequence>
<comment type="caution">
    <text evidence="1">The sequence shown here is derived from an EMBL/GenBank/DDBJ whole genome shotgun (WGS) entry which is preliminary data.</text>
</comment>
<evidence type="ECO:0000313" key="2">
    <source>
        <dbReference type="Proteomes" id="UP000636479"/>
    </source>
</evidence>
<dbReference type="AlphaFoldDB" id="A0A8H6WEL3"/>
<name>A0A8H6WEL3_9AGAR</name>